<dbReference type="EMBL" id="CP000667">
    <property type="protein sequence ID" value="ABP55323.1"/>
    <property type="molecule type" value="Genomic_DNA"/>
</dbReference>
<dbReference type="InterPro" id="IPR050458">
    <property type="entry name" value="LolB"/>
</dbReference>
<name>A4X8X3_SALTO</name>
<dbReference type="AlphaFoldDB" id="A4X8X3"/>
<dbReference type="Pfam" id="PF05406">
    <property type="entry name" value="WGR"/>
    <property type="match status" value="1"/>
</dbReference>
<dbReference type="PANTHER" id="PTHR30634">
    <property type="entry name" value="OUTER MEMBRANE LOLAB LIPOPROTEIN INSERTION APPARATUS"/>
    <property type="match status" value="1"/>
</dbReference>
<dbReference type="RefSeq" id="WP_012014102.1">
    <property type="nucleotide sequence ID" value="NC_009380.1"/>
</dbReference>
<reference evidence="3" key="1">
    <citation type="journal article" date="2007" name="Proc. Natl. Acad. Sci. U.S.A.">
        <title>Genome sequencing reveals complex secondary metabolome in the marine actinomycete Salinispora tropica.</title>
        <authorList>
            <person name="Udwary D.W."/>
            <person name="Zeigler L."/>
            <person name="Asolkar R.N."/>
            <person name="Singan V."/>
            <person name="Lapidus A."/>
            <person name="Fenical W."/>
            <person name="Jensen P.R."/>
            <person name="Moore B.S."/>
        </authorList>
    </citation>
    <scope>NUCLEOTIDE SEQUENCE [LARGE SCALE GENOMIC DNA]</scope>
    <source>
        <strain evidence="3">ATCC BAA-916 / DSM 44818 / CNB-440</strain>
    </source>
</reference>
<dbReference type="InterPro" id="IPR025406">
    <property type="entry name" value="DUF4132"/>
</dbReference>
<dbReference type="SUPFAM" id="SSF142921">
    <property type="entry name" value="WGR domain-like"/>
    <property type="match status" value="1"/>
</dbReference>
<feature type="domain" description="WGR" evidence="1">
    <location>
        <begin position="1"/>
        <end position="80"/>
    </location>
</feature>
<dbReference type="Gene3D" id="2.20.140.10">
    <property type="entry name" value="WGR domain"/>
    <property type="match status" value="1"/>
</dbReference>
<dbReference type="PROSITE" id="PS51977">
    <property type="entry name" value="WGR"/>
    <property type="match status" value="1"/>
</dbReference>
<gene>
    <name evidence="2" type="ordered locus">Strop_2883</name>
</gene>
<dbReference type="PATRIC" id="fig|369723.5.peg.2970"/>
<dbReference type="PANTHER" id="PTHR30634:SF13">
    <property type="entry name" value="PROTEIN YEHF"/>
    <property type="match status" value="1"/>
</dbReference>
<dbReference type="InterPro" id="IPR036930">
    <property type="entry name" value="WGR_dom_sf"/>
</dbReference>
<evidence type="ECO:0000313" key="3">
    <source>
        <dbReference type="Proteomes" id="UP000000235"/>
    </source>
</evidence>
<evidence type="ECO:0000313" key="2">
    <source>
        <dbReference type="EMBL" id="ABP55323.1"/>
    </source>
</evidence>
<dbReference type="InterPro" id="IPR008893">
    <property type="entry name" value="WGR_domain"/>
</dbReference>
<proteinExistence type="predicted"/>
<dbReference type="InterPro" id="IPR049809">
    <property type="entry name" value="YehF/YfeS-like_WGR"/>
</dbReference>
<dbReference type="Pfam" id="PF13569">
    <property type="entry name" value="DUF4132"/>
    <property type="match status" value="1"/>
</dbReference>
<dbReference type="CDD" id="cd07996">
    <property type="entry name" value="WGR_MMR_like"/>
    <property type="match status" value="1"/>
</dbReference>
<dbReference type="KEGG" id="stp:Strop_2883"/>
<dbReference type="SMART" id="SM00773">
    <property type="entry name" value="WGR"/>
    <property type="match status" value="1"/>
</dbReference>
<protein>
    <submittedName>
        <fullName evidence="2">WGR domain protein</fullName>
    </submittedName>
</protein>
<keyword evidence="3" id="KW-1185">Reference proteome</keyword>
<dbReference type="eggNOG" id="COG3831">
    <property type="taxonomic scope" value="Bacteria"/>
</dbReference>
<dbReference type="STRING" id="369723.Strop_2883"/>
<accession>A4X8X3</accession>
<dbReference type="HOGENOM" id="CLU_006807_1_1_11"/>
<organism evidence="2 3">
    <name type="scientific">Salinispora tropica (strain ATCC BAA-916 / DSM 44818 / JCM 13857 / NBRC 105044 / CNB-440)</name>
    <dbReference type="NCBI Taxonomy" id="369723"/>
    <lineage>
        <taxon>Bacteria</taxon>
        <taxon>Bacillati</taxon>
        <taxon>Actinomycetota</taxon>
        <taxon>Actinomycetes</taxon>
        <taxon>Micromonosporales</taxon>
        <taxon>Micromonosporaceae</taxon>
        <taxon>Salinispora</taxon>
    </lineage>
</organism>
<dbReference type="Proteomes" id="UP000000235">
    <property type="component" value="Chromosome"/>
</dbReference>
<evidence type="ECO:0000259" key="1">
    <source>
        <dbReference type="PROSITE" id="PS51977"/>
    </source>
</evidence>
<sequence length="1216" mass="131164">MGSTRSLEFVGGGSAKFWEVICDGREVVVRYGRVGTTGQTTTKTLTTADAAAVYVDKLIAEKLRKGYLESRNAPRQPSAATPVVSAPTVVGANQEGELVAAGVTAAAAPAVDEDAFVVPPSWHRNLFPRRGAAGTAARKPDLAARATAVALLDKLSGHIEQTLRHTQTEPEVAAAGLQQLAGSPSPLGAAAVAAAMVNGSTWRERDEPRGLADLWLADYGLPFAVAAAVELLSLGWNHGGYHQPGGIPVRHLQPDEIRSWWAHESGLTIAGRVRAALAVAPDDRYAASVAALGPFQEGTLHQRVATVFLAPTETDWHDETVAAVSAAGNQVLATILLTVVTSPTHVAQAVNHARDRSVLRSTALLYSFVAGAGPAAAPTLASWFDNAYAEADVKRRLLAALAVVPGDEAFRLLLDRCDQKYVPAALLDAAGRFPVRGLRLLAGSGRRGVGDLLRAHVLANPEVAERMLPTLPDDTAGRIRAILTATVAVTEASADALPNLLVRPPWIVGRPARRPIVVDGLVCRDEPTMVWGGGEHDAWRDDRSYHRRRSNRDDSWESVAARVRDGRATWWEAVDFFVRAPDEIARPLIGDWRPQDLWDGGSWMRIVVGRFELDALPTALDAARRSPVTMAEMLLPYAAPEVAVLMVDWLGRLKSTRATVQTWLTRHTAVAARALVPPALGRPGAERRQAERALWAFAGSGHADDVRAAARGYGPEAAEAIDELLAVDPLDALPARIPKLPDWADPGLLPRIQLRDGSGALPLPAAGHVVTMLAMSRSGDPYAGVAVVKDTCEPRSLADFAWALFQNWQAAGTSSKAGWVLDALGLVGDDETVRRLAPVIRAWPGEGGHTRAVAGLDVLAAIGTDVALMHLHGIAQKVKFKGLKERANAKMREVAAGLGLESDQLADRLVPDLGLDATGSLTLDYGPRQFVVGLDERLKPYVRDADGKRRKDLPKPGVKDDPTLAPAAYQRFAGLKKDVRTLASEQIRRLEQAMVTQRRWTGAEFRQLFVGHPLVWHLVRRLVWGRYDERGELVGALRVAEDRTFADVDDDPVSLPDDAVVGVAHPVHLAETVAAWGEVFADYEILQPFAQLGRDVHTLTETELTAHRLTRFEGITVHVGKLLGLERRGWHRTSPEDAGVQGGVERELPGGGAVVIGLDPGIVVGLLDEFVDQKLAEIWVRRAQDSNWDNKRVVSFGDLDLVTASEIIRDLEEITA</sequence>